<evidence type="ECO:0000313" key="2">
    <source>
        <dbReference type="Proteomes" id="UP001172082"/>
    </source>
</evidence>
<evidence type="ECO:0000313" key="1">
    <source>
        <dbReference type="EMBL" id="MDN5201616.1"/>
    </source>
</evidence>
<comment type="caution">
    <text evidence="1">The sequence shown here is derived from an EMBL/GenBank/DDBJ whole genome shotgun (WGS) entry which is preliminary data.</text>
</comment>
<proteinExistence type="predicted"/>
<organism evidence="1 2">
    <name type="scientific">Splendidivirga corallicola</name>
    <dbReference type="NCBI Taxonomy" id="3051826"/>
    <lineage>
        <taxon>Bacteria</taxon>
        <taxon>Pseudomonadati</taxon>
        <taxon>Bacteroidota</taxon>
        <taxon>Cytophagia</taxon>
        <taxon>Cytophagales</taxon>
        <taxon>Splendidivirgaceae</taxon>
        <taxon>Splendidivirga</taxon>
    </lineage>
</organism>
<reference evidence="1" key="1">
    <citation type="submission" date="2023-06" db="EMBL/GenBank/DDBJ databases">
        <title>Genomic of Parafulvivirga corallium.</title>
        <authorList>
            <person name="Wang G."/>
        </authorList>
    </citation>
    <scope>NUCLEOTIDE SEQUENCE</scope>
    <source>
        <strain evidence="1">BMA10</strain>
    </source>
</reference>
<dbReference type="SUPFAM" id="SSF50630">
    <property type="entry name" value="Acid proteases"/>
    <property type="match status" value="1"/>
</dbReference>
<protein>
    <submittedName>
        <fullName evidence="1">Uncharacterized protein</fullName>
    </submittedName>
</protein>
<dbReference type="EMBL" id="JAUJEA010000003">
    <property type="protein sequence ID" value="MDN5201616.1"/>
    <property type="molecule type" value="Genomic_DNA"/>
</dbReference>
<dbReference type="RefSeq" id="WP_346751644.1">
    <property type="nucleotide sequence ID" value="NZ_JAUJEA010000003.1"/>
</dbReference>
<dbReference type="Proteomes" id="UP001172082">
    <property type="component" value="Unassembled WGS sequence"/>
</dbReference>
<gene>
    <name evidence="1" type="ORF">QQ008_09595</name>
</gene>
<dbReference type="Gene3D" id="2.40.70.10">
    <property type="entry name" value="Acid Proteases"/>
    <property type="match status" value="1"/>
</dbReference>
<dbReference type="InterPro" id="IPR021109">
    <property type="entry name" value="Peptidase_aspartic_dom_sf"/>
</dbReference>
<keyword evidence="2" id="KW-1185">Reference proteome</keyword>
<accession>A0ABT8KLL4</accession>
<name>A0ABT8KLL4_9BACT</name>
<sequence>MVKTTRNSLIIEGNGKIYEISCNVRIVNPLDSRKSKTIKAIWDTGATDTCINEKIVNLIGLISAGKIEVINTSHKKLVEVYPVELHLPNGLWCALTCAASIQKEIDCDMLIGMDVITQGDFCITNENGNTIVSFTIPHRNKIDFCE</sequence>